<keyword evidence="2" id="KW-0482">Metalloprotease</keyword>
<protein>
    <recommendedName>
        <fullName evidence="2">Dipeptidase</fullName>
        <ecNumber evidence="2">3.4.13.19</ecNumber>
    </recommendedName>
</protein>
<organism evidence="3 4">
    <name type="scientific">Fusarium floridanum</name>
    <dbReference type="NCBI Taxonomy" id="1325733"/>
    <lineage>
        <taxon>Eukaryota</taxon>
        <taxon>Fungi</taxon>
        <taxon>Dikarya</taxon>
        <taxon>Ascomycota</taxon>
        <taxon>Pezizomycotina</taxon>
        <taxon>Sordariomycetes</taxon>
        <taxon>Hypocreomycetidae</taxon>
        <taxon>Hypocreales</taxon>
        <taxon>Nectriaceae</taxon>
        <taxon>Fusarium</taxon>
        <taxon>Fusarium solani species complex</taxon>
    </lineage>
</organism>
<dbReference type="GO" id="GO:0006508">
    <property type="term" value="P:proteolysis"/>
    <property type="evidence" value="ECO:0007669"/>
    <property type="project" value="UniProtKB-KW"/>
</dbReference>
<keyword evidence="2" id="KW-0378">Hydrolase</keyword>
<sequence>MTRTMGEEKVPFLGAVESSAEHGDSICGQSNKFSHAALGLSSLALSLLICSTLWTRPPFCPWLETNSPPLSIEERVSAILETTPLIDGHNDLADLIRKNYDNHIYSPSFADPFSKGGLDGHADMPRLAKGKVGGTFWSVYVDCPARTSNYSTENYAQSVRETHQQIDLVKRLQQKYTDTFSESPLNATAALEAFRTGKIISPLGMEGLHSIGNSFAQLRAFYHLGVRYGTLTHYCHNLFADAALVNAPSGGLDIPEPLWHGVSDLGKKVVYEMNRLGMLVDLAHVSHDTMRDVLGGGKDSWSGSKAPVIFSHSSAYALCQHPRNVPDDVLELVGKTGSVVMVAFVPYFISCNPPEEDHGIPTFDPAHSTLSRVADHITYIGELIGYKHVGLGSDFNGIPETPDGLDDVSSFPALIEELLRRGVSDEDASLVAGGSLLRAWKQADQVALEMQSNGDEPVEDDENLLQVSWSG</sequence>
<comment type="caution">
    <text evidence="3">The sequence shown here is derived from an EMBL/GenBank/DDBJ whole genome shotgun (WGS) entry which is preliminary data.</text>
</comment>
<dbReference type="SUPFAM" id="SSF51556">
    <property type="entry name" value="Metallo-dependent hydrolases"/>
    <property type="match status" value="1"/>
</dbReference>
<dbReference type="Pfam" id="PF01244">
    <property type="entry name" value="Peptidase_M19"/>
    <property type="match status" value="1"/>
</dbReference>
<comment type="similarity">
    <text evidence="2">Belongs to the metallo-dependent hydrolases superfamily. Peptidase M19 family.</text>
</comment>
<dbReference type="Gene3D" id="3.20.20.140">
    <property type="entry name" value="Metal-dependent hydrolases"/>
    <property type="match status" value="1"/>
</dbReference>
<proteinExistence type="inferred from homology"/>
<dbReference type="PROSITE" id="PS51365">
    <property type="entry name" value="RENAL_DIPEPTIDASE_2"/>
    <property type="match status" value="1"/>
</dbReference>
<accession>A0A428SE52</accession>
<dbReference type="GO" id="GO:0046872">
    <property type="term" value="F:metal ion binding"/>
    <property type="evidence" value="ECO:0007669"/>
    <property type="project" value="UniProtKB-UniRule"/>
</dbReference>
<dbReference type="InterPro" id="IPR008257">
    <property type="entry name" value="Pept_M19"/>
</dbReference>
<name>A0A428SE52_9HYPO</name>
<keyword evidence="1 2" id="KW-0224">Dipeptidase</keyword>
<comment type="catalytic activity">
    <reaction evidence="2">
        <text>an L-aminoacyl-L-amino acid + H2O = 2 an L-alpha-amino acid</text>
        <dbReference type="Rhea" id="RHEA:48940"/>
        <dbReference type="ChEBI" id="CHEBI:15377"/>
        <dbReference type="ChEBI" id="CHEBI:59869"/>
        <dbReference type="ChEBI" id="CHEBI:77460"/>
        <dbReference type="EC" id="3.4.13.19"/>
    </reaction>
</comment>
<dbReference type="InterPro" id="IPR032466">
    <property type="entry name" value="Metal_Hydrolase"/>
</dbReference>
<reference evidence="3 4" key="1">
    <citation type="submission" date="2017-06" db="EMBL/GenBank/DDBJ databases">
        <title>Comparative genomic analysis of Ambrosia Fusariam Clade fungi.</title>
        <authorList>
            <person name="Stajich J.E."/>
            <person name="Carrillo J."/>
            <person name="Kijimoto T."/>
            <person name="Eskalen A."/>
            <person name="O'Donnell K."/>
            <person name="Kasson M."/>
        </authorList>
    </citation>
    <scope>NUCLEOTIDE SEQUENCE [LARGE SCALE GENOMIC DNA]</scope>
    <source>
        <strain evidence="3 4">NRRL62606</strain>
    </source>
</reference>
<dbReference type="CDD" id="cd01301">
    <property type="entry name" value="rDP_like"/>
    <property type="match status" value="1"/>
</dbReference>
<dbReference type="AlphaFoldDB" id="A0A428SE52"/>
<dbReference type="EMBL" id="NKCL01000026">
    <property type="protein sequence ID" value="RSL88048.1"/>
    <property type="molecule type" value="Genomic_DNA"/>
</dbReference>
<keyword evidence="4" id="KW-1185">Reference proteome</keyword>
<evidence type="ECO:0000256" key="2">
    <source>
        <dbReference type="RuleBase" id="RU341113"/>
    </source>
</evidence>
<dbReference type="PANTHER" id="PTHR10443:SF12">
    <property type="entry name" value="DIPEPTIDASE"/>
    <property type="match status" value="1"/>
</dbReference>
<keyword evidence="2" id="KW-0862">Zinc</keyword>
<keyword evidence="2" id="KW-0645">Protease</keyword>
<dbReference type="PANTHER" id="PTHR10443">
    <property type="entry name" value="MICROSOMAL DIPEPTIDASE"/>
    <property type="match status" value="1"/>
</dbReference>
<comment type="cofactor">
    <cofactor evidence="2">
        <name>Zn(2+)</name>
        <dbReference type="ChEBI" id="CHEBI:29105"/>
    </cofactor>
</comment>
<dbReference type="EC" id="3.4.13.19" evidence="2"/>
<evidence type="ECO:0000313" key="3">
    <source>
        <dbReference type="EMBL" id="RSL88048.1"/>
    </source>
</evidence>
<dbReference type="Proteomes" id="UP000287972">
    <property type="component" value="Unassembled WGS sequence"/>
</dbReference>
<evidence type="ECO:0000256" key="1">
    <source>
        <dbReference type="ARBA" id="ARBA00022997"/>
    </source>
</evidence>
<keyword evidence="2" id="KW-0479">Metal-binding</keyword>
<gene>
    <name evidence="3" type="ORF">CEP51_001929</name>
</gene>
<evidence type="ECO:0000313" key="4">
    <source>
        <dbReference type="Proteomes" id="UP000287972"/>
    </source>
</evidence>
<dbReference type="GO" id="GO:0070573">
    <property type="term" value="F:metallodipeptidase activity"/>
    <property type="evidence" value="ECO:0007669"/>
    <property type="project" value="InterPro"/>
</dbReference>